<dbReference type="InterPro" id="IPR003445">
    <property type="entry name" value="Cat_transpt"/>
</dbReference>
<organism evidence="9 10">
    <name type="scientific">Isoptericola chiayiensis</name>
    <dbReference type="NCBI Taxonomy" id="579446"/>
    <lineage>
        <taxon>Bacteria</taxon>
        <taxon>Bacillati</taxon>
        <taxon>Actinomycetota</taxon>
        <taxon>Actinomycetes</taxon>
        <taxon>Micrococcales</taxon>
        <taxon>Promicromonosporaceae</taxon>
        <taxon>Isoptericola</taxon>
    </lineage>
</organism>
<feature type="transmembrane region" description="Helical" evidence="8">
    <location>
        <begin position="250"/>
        <end position="270"/>
    </location>
</feature>
<dbReference type="EMBL" id="BAABID010000007">
    <property type="protein sequence ID" value="GAA4724995.1"/>
    <property type="molecule type" value="Genomic_DNA"/>
</dbReference>
<keyword evidence="7 8" id="KW-0472">Membrane</keyword>
<evidence type="ECO:0000256" key="6">
    <source>
        <dbReference type="ARBA" id="ARBA00023065"/>
    </source>
</evidence>
<dbReference type="PANTHER" id="PTHR32024:SF1">
    <property type="entry name" value="KTR SYSTEM POTASSIUM UPTAKE PROTEIN B"/>
    <property type="match status" value="1"/>
</dbReference>
<keyword evidence="10" id="KW-1185">Reference proteome</keyword>
<comment type="subcellular location">
    <subcellularLocation>
        <location evidence="1">Cell membrane</location>
        <topology evidence="1">Multi-pass membrane protein</topology>
    </subcellularLocation>
</comment>
<gene>
    <name evidence="9" type="ORF">GCM10023216_13990</name>
</gene>
<feature type="transmembrane region" description="Helical" evidence="8">
    <location>
        <begin position="366"/>
        <end position="388"/>
    </location>
</feature>
<accession>A0ABP8Y9Z0</accession>
<keyword evidence="6" id="KW-0406">Ion transport</keyword>
<evidence type="ECO:0000256" key="1">
    <source>
        <dbReference type="ARBA" id="ARBA00004651"/>
    </source>
</evidence>
<feature type="transmembrane region" description="Helical" evidence="8">
    <location>
        <begin position="424"/>
        <end position="447"/>
    </location>
</feature>
<evidence type="ECO:0000256" key="7">
    <source>
        <dbReference type="ARBA" id="ARBA00023136"/>
    </source>
</evidence>
<feature type="transmembrane region" description="Helical" evidence="8">
    <location>
        <begin position="89"/>
        <end position="112"/>
    </location>
</feature>
<comment type="caution">
    <text evidence="9">The sequence shown here is derived from an EMBL/GenBank/DDBJ whole genome shotgun (WGS) entry which is preliminary data.</text>
</comment>
<evidence type="ECO:0000256" key="3">
    <source>
        <dbReference type="ARBA" id="ARBA00022475"/>
    </source>
</evidence>
<feature type="transmembrane region" description="Helical" evidence="8">
    <location>
        <begin position="141"/>
        <end position="161"/>
    </location>
</feature>
<dbReference type="Proteomes" id="UP001500956">
    <property type="component" value="Unassembled WGS sequence"/>
</dbReference>
<feature type="transmembrane region" description="Helical" evidence="8">
    <location>
        <begin position="317"/>
        <end position="345"/>
    </location>
</feature>
<evidence type="ECO:0000256" key="4">
    <source>
        <dbReference type="ARBA" id="ARBA00022692"/>
    </source>
</evidence>
<feature type="transmembrane region" description="Helical" evidence="8">
    <location>
        <begin position="173"/>
        <end position="193"/>
    </location>
</feature>
<keyword evidence="5 8" id="KW-1133">Transmembrane helix</keyword>
<protein>
    <submittedName>
        <fullName evidence="9">Potassium transporter TrkG</fullName>
    </submittedName>
</protein>
<evidence type="ECO:0000256" key="5">
    <source>
        <dbReference type="ARBA" id="ARBA00022989"/>
    </source>
</evidence>
<evidence type="ECO:0000313" key="10">
    <source>
        <dbReference type="Proteomes" id="UP001500956"/>
    </source>
</evidence>
<keyword evidence="4 8" id="KW-0812">Transmembrane</keyword>
<dbReference type="RefSeq" id="WP_343037604.1">
    <property type="nucleotide sequence ID" value="NZ_BAABID010000007.1"/>
</dbReference>
<feature type="transmembrane region" description="Helical" evidence="8">
    <location>
        <begin position="60"/>
        <end position="82"/>
    </location>
</feature>
<evidence type="ECO:0000256" key="2">
    <source>
        <dbReference type="ARBA" id="ARBA00022448"/>
    </source>
</evidence>
<sequence length="464" mass="49743">MARSLQDRATSLREWVDRTAREYPARLAMTVFAAVITLFTLLLLPPWATSTGEGARFVDALFTATSAVCITGLTVVDTALYWSEYGRAVILVGIKVGGLGVMTLASLLGLAVSRRIGLTQKLLTASETKTGTTRLGEVGSLIRLIIVVSTSIELAIAVILLPRFIALDENLGLAVWHSTFYGVSAFNNAGFVPTADGLLPYASDWLVIIPITLGVFVGALGFPVMLNLLQARRYGRRWVRHLSLHTKLTITTSVGLLVAGFVTIGAMEWANPATLGGQDLHTKFLSALSASVMPRSGGFSTFDVGEMRSESWLITDALMFVGGGSASTAGGIKVTTLAVMLLAIVAEARGDRDIDVFGRRIPRDTLRLSIAVVFIGATMVLVSCIALVRMTDFSLSEILFEVISAFATVGLSTGITPDLPDGGKYWLCALMYLGRVGTISVLGALALRDRRRVVRFPEERPIIG</sequence>
<dbReference type="Pfam" id="PF02386">
    <property type="entry name" value="TrkH"/>
    <property type="match status" value="1"/>
</dbReference>
<name>A0ABP8Y9Z0_9MICO</name>
<keyword evidence="2" id="KW-0813">Transport</keyword>
<evidence type="ECO:0000313" key="9">
    <source>
        <dbReference type="EMBL" id="GAA4724995.1"/>
    </source>
</evidence>
<feature type="transmembrane region" description="Helical" evidence="8">
    <location>
        <begin position="27"/>
        <end position="48"/>
    </location>
</feature>
<reference evidence="10" key="1">
    <citation type="journal article" date="2019" name="Int. J. Syst. Evol. Microbiol.">
        <title>The Global Catalogue of Microorganisms (GCM) 10K type strain sequencing project: providing services to taxonomists for standard genome sequencing and annotation.</title>
        <authorList>
            <consortium name="The Broad Institute Genomics Platform"/>
            <consortium name="The Broad Institute Genome Sequencing Center for Infectious Disease"/>
            <person name="Wu L."/>
            <person name="Ma J."/>
        </authorList>
    </citation>
    <scope>NUCLEOTIDE SEQUENCE [LARGE SCALE GENOMIC DNA]</scope>
    <source>
        <strain evidence="10">JCM 18063</strain>
    </source>
</reference>
<dbReference type="PANTHER" id="PTHR32024">
    <property type="entry name" value="TRK SYSTEM POTASSIUM UPTAKE PROTEIN TRKG-RELATED"/>
    <property type="match status" value="1"/>
</dbReference>
<feature type="transmembrane region" description="Helical" evidence="8">
    <location>
        <begin position="205"/>
        <end position="229"/>
    </location>
</feature>
<keyword evidence="3" id="KW-1003">Cell membrane</keyword>
<evidence type="ECO:0000256" key="8">
    <source>
        <dbReference type="SAM" id="Phobius"/>
    </source>
</evidence>
<proteinExistence type="predicted"/>